<dbReference type="InterPro" id="IPR010298">
    <property type="entry name" value="YacP-like"/>
</dbReference>
<dbReference type="PANTHER" id="PTHR34547:SF1">
    <property type="entry name" value="YACP-LIKE NYN DOMAIN PROTEIN"/>
    <property type="match status" value="1"/>
</dbReference>
<name>A0A150N8N7_9BACL</name>
<evidence type="ECO:0000313" key="1">
    <source>
        <dbReference type="EMBL" id="KYD33024.1"/>
    </source>
</evidence>
<organism evidence="1 2">
    <name type="scientific">Parageobacillus toebii</name>
    <dbReference type="NCBI Taxonomy" id="153151"/>
    <lineage>
        <taxon>Bacteria</taxon>
        <taxon>Bacillati</taxon>
        <taxon>Bacillota</taxon>
        <taxon>Bacilli</taxon>
        <taxon>Bacillales</taxon>
        <taxon>Anoxybacillaceae</taxon>
        <taxon>Parageobacillus</taxon>
    </lineage>
</organism>
<reference evidence="1 2" key="1">
    <citation type="submission" date="2016-01" db="EMBL/GenBank/DDBJ databases">
        <title>Draft Genome Sequences of Seven Thermophilic Sporeformers Isolated from Foods.</title>
        <authorList>
            <person name="Berendsen E.M."/>
            <person name="Wells-Bennik M.H."/>
            <person name="Krawcyk A.O."/>
            <person name="De Jong A."/>
            <person name="Holsappel S."/>
            <person name="Eijlander R.T."/>
            <person name="Kuipers O.P."/>
        </authorList>
    </citation>
    <scope>NUCLEOTIDE SEQUENCE [LARGE SCALE GENOMIC DNA]</scope>
    <source>
        <strain evidence="1 2">B4110</strain>
    </source>
</reference>
<proteinExistence type="predicted"/>
<dbReference type="EMBL" id="LQYW01000003">
    <property type="protein sequence ID" value="KYD33024.1"/>
    <property type="molecule type" value="Genomic_DNA"/>
</dbReference>
<dbReference type="PATRIC" id="fig|153151.4.peg.1437"/>
<dbReference type="Pfam" id="PF05991">
    <property type="entry name" value="NYN_YacP"/>
    <property type="match status" value="1"/>
</dbReference>
<accession>A0A150N8N7</accession>
<evidence type="ECO:0000313" key="2">
    <source>
        <dbReference type="Proteomes" id="UP000075324"/>
    </source>
</evidence>
<dbReference type="RefSeq" id="WP_062677079.1">
    <property type="nucleotide sequence ID" value="NZ_LQYW01000003.1"/>
</dbReference>
<dbReference type="CDD" id="cd10912">
    <property type="entry name" value="PIN_YacP-like"/>
    <property type="match status" value="1"/>
</dbReference>
<dbReference type="Proteomes" id="UP000075324">
    <property type="component" value="Unassembled WGS sequence"/>
</dbReference>
<protein>
    <recommendedName>
        <fullName evidence="3">NYN domain-containing protein</fullName>
    </recommendedName>
</protein>
<sequence length="170" mass="19693">MNILIVDGYNMIGAWPELRKLKEEDDLAAARDLLISKMAEYQGFTGDQVIIVFDAHLIQGNEKKYKDHQVEVIFTKENETADERIERLAKSLINVQTKVYVATSDYTEQWTIFSQGALRKSARELLVEMESIEKAISKKIQNIQEQTPMSKVPLTDEIAEIFERWRRGQK</sequence>
<dbReference type="AlphaFoldDB" id="A0A150N8N7"/>
<comment type="caution">
    <text evidence="1">The sequence shown here is derived from an EMBL/GenBank/DDBJ whole genome shotgun (WGS) entry which is preliminary data.</text>
</comment>
<dbReference type="PANTHER" id="PTHR34547">
    <property type="entry name" value="YACP-LIKE NYN DOMAIN PROTEIN"/>
    <property type="match status" value="1"/>
</dbReference>
<evidence type="ECO:0008006" key="3">
    <source>
        <dbReference type="Google" id="ProtNLM"/>
    </source>
</evidence>
<gene>
    <name evidence="1" type="ORF">B4110_0106</name>
</gene>